<evidence type="ECO:0000313" key="13">
    <source>
        <dbReference type="EMBL" id="KAG9475132.1"/>
    </source>
</evidence>
<organism evidence="13 14">
    <name type="scientific">Eleutherodactylus coqui</name>
    <name type="common">Puerto Rican coqui</name>
    <dbReference type="NCBI Taxonomy" id="57060"/>
    <lineage>
        <taxon>Eukaryota</taxon>
        <taxon>Metazoa</taxon>
        <taxon>Chordata</taxon>
        <taxon>Craniata</taxon>
        <taxon>Vertebrata</taxon>
        <taxon>Euteleostomi</taxon>
        <taxon>Amphibia</taxon>
        <taxon>Batrachia</taxon>
        <taxon>Anura</taxon>
        <taxon>Neobatrachia</taxon>
        <taxon>Hyloidea</taxon>
        <taxon>Eleutherodactylidae</taxon>
        <taxon>Eleutherodactylinae</taxon>
        <taxon>Eleutherodactylus</taxon>
        <taxon>Eleutherodactylus</taxon>
    </lineage>
</organism>
<keyword evidence="3 11" id="KW-0808">Transferase</keyword>
<evidence type="ECO:0000256" key="11">
    <source>
        <dbReference type="RuleBase" id="RU361155"/>
    </source>
</evidence>
<evidence type="ECO:0000256" key="5">
    <source>
        <dbReference type="ARBA" id="ARBA00022968"/>
    </source>
</evidence>
<dbReference type="SUPFAM" id="SSF52540">
    <property type="entry name" value="P-loop containing nucleoside triphosphate hydrolases"/>
    <property type="match status" value="1"/>
</dbReference>
<evidence type="ECO:0000313" key="14">
    <source>
        <dbReference type="Proteomes" id="UP000770717"/>
    </source>
</evidence>
<keyword evidence="4" id="KW-0812">Transmembrane</keyword>
<name>A0A8J6K0M1_ELECQ</name>
<dbReference type="AlphaFoldDB" id="A0A8J6K0M1"/>
<proteinExistence type="inferred from homology"/>
<dbReference type="PIRSF" id="PIRSF005883">
    <property type="entry name" value="Carbohydrate_sulfotransferase"/>
    <property type="match status" value="1"/>
</dbReference>
<dbReference type="Proteomes" id="UP000770717">
    <property type="component" value="Unassembled WGS sequence"/>
</dbReference>
<dbReference type="InterPro" id="IPR027417">
    <property type="entry name" value="P-loop_NTPase"/>
</dbReference>
<dbReference type="GO" id="GO:0001517">
    <property type="term" value="F:N-acetylglucosamine 6-O-sulfotransferase activity"/>
    <property type="evidence" value="ECO:0007669"/>
    <property type="project" value="TreeGrafter"/>
</dbReference>
<evidence type="ECO:0000256" key="9">
    <source>
        <dbReference type="ARBA" id="ARBA00023180"/>
    </source>
</evidence>
<accession>A0A8J6K0M1</accession>
<keyword evidence="7" id="KW-0333">Golgi apparatus</keyword>
<gene>
    <name evidence="13" type="ORF">GDO78_003542</name>
</gene>
<dbReference type="OrthoDB" id="6138663at2759"/>
<evidence type="ECO:0000256" key="4">
    <source>
        <dbReference type="ARBA" id="ARBA00022692"/>
    </source>
</evidence>
<comment type="caution">
    <text evidence="13">The sequence shown here is derived from an EMBL/GenBank/DDBJ whole genome shotgun (WGS) entry which is preliminary data.</text>
</comment>
<dbReference type="InterPro" id="IPR016469">
    <property type="entry name" value="Carbohydrate_sulfotransferase"/>
</dbReference>
<evidence type="ECO:0000256" key="7">
    <source>
        <dbReference type="ARBA" id="ARBA00023034"/>
    </source>
</evidence>
<evidence type="ECO:0000256" key="3">
    <source>
        <dbReference type="ARBA" id="ARBA00022679"/>
    </source>
</evidence>
<dbReference type="GO" id="GO:0000139">
    <property type="term" value="C:Golgi membrane"/>
    <property type="evidence" value="ECO:0007669"/>
    <property type="project" value="UniProtKB-SubCell"/>
</dbReference>
<dbReference type="EC" id="2.8.2.-" evidence="11"/>
<evidence type="ECO:0000256" key="8">
    <source>
        <dbReference type="ARBA" id="ARBA00023136"/>
    </source>
</evidence>
<dbReference type="Gene3D" id="3.40.50.300">
    <property type="entry name" value="P-loop containing nucleotide triphosphate hydrolases"/>
    <property type="match status" value="1"/>
</dbReference>
<keyword evidence="10" id="KW-0119">Carbohydrate metabolism</keyword>
<dbReference type="InterPro" id="IPR000863">
    <property type="entry name" value="Sulfotransferase_dom"/>
</dbReference>
<dbReference type="GO" id="GO:0005975">
    <property type="term" value="P:carbohydrate metabolic process"/>
    <property type="evidence" value="ECO:0007669"/>
    <property type="project" value="InterPro"/>
</dbReference>
<dbReference type="PANTHER" id="PTHR10704">
    <property type="entry name" value="CARBOHYDRATE SULFOTRANSFERASE"/>
    <property type="match status" value="1"/>
</dbReference>
<dbReference type="GO" id="GO:0006790">
    <property type="term" value="P:sulfur compound metabolic process"/>
    <property type="evidence" value="ECO:0007669"/>
    <property type="project" value="TreeGrafter"/>
</dbReference>
<evidence type="ECO:0000256" key="2">
    <source>
        <dbReference type="ARBA" id="ARBA00005530"/>
    </source>
</evidence>
<sequence>MAMKRAVGFAIAVVIFLQIIVLVSLHQRTNIPNVHLPTTEVRSKKVHLLILSTWRSGSSLVGQFFSQHPDVFYLMEPAWHVWKSLSHYSAHVLHIAVAHMVQSVFKCDMSVFDMYIKHKNISDLFQWYSSRALCSPPACDSFSQYNISNATACRKLCGKYPFGKLSEMCDKYTHIVVKEVRFFDITALYPLLKDPSLNVKILHLVRDPRAVGKSRGQAARALASDNGIVLNTKGKAVNDTNYDILRKICNCHATMYKMASHNPPPFLKGKYMLIRYEDLVRNPLGKVEEMYKFANLKFTDQISQWIYNITHGTGPDKRSEAFQIISRNAINVSKVWRSVLPFQNVTRIQDVCKEALTDFMYRFMNSEAELKDASRDFILPMESD</sequence>
<evidence type="ECO:0000259" key="12">
    <source>
        <dbReference type="Pfam" id="PF00685"/>
    </source>
</evidence>
<evidence type="ECO:0000256" key="1">
    <source>
        <dbReference type="ARBA" id="ARBA00004323"/>
    </source>
</evidence>
<keyword evidence="9" id="KW-0325">Glycoprotein</keyword>
<dbReference type="PANTHER" id="PTHR10704:SF4">
    <property type="entry name" value="CARBOHYDRATE SULFOTRANSFERASE 6"/>
    <property type="match status" value="1"/>
</dbReference>
<keyword evidence="6" id="KW-1133">Transmembrane helix</keyword>
<comment type="subcellular location">
    <subcellularLocation>
        <location evidence="1">Golgi apparatus membrane</location>
        <topology evidence="1">Single-pass type II membrane protein</topology>
    </subcellularLocation>
</comment>
<dbReference type="EMBL" id="WNTK01000012">
    <property type="protein sequence ID" value="KAG9475132.1"/>
    <property type="molecule type" value="Genomic_DNA"/>
</dbReference>
<dbReference type="Pfam" id="PF00685">
    <property type="entry name" value="Sulfotransfer_1"/>
    <property type="match status" value="1"/>
</dbReference>
<evidence type="ECO:0000256" key="10">
    <source>
        <dbReference type="ARBA" id="ARBA00023277"/>
    </source>
</evidence>
<dbReference type="GO" id="GO:0006044">
    <property type="term" value="P:N-acetylglucosamine metabolic process"/>
    <property type="evidence" value="ECO:0007669"/>
    <property type="project" value="TreeGrafter"/>
</dbReference>
<comment type="similarity">
    <text evidence="2">Belongs to the sulfotransferase 1 family. Gal/GlcNAc/GalNAc subfamily.</text>
</comment>
<feature type="domain" description="Sulfotransferase" evidence="12">
    <location>
        <begin position="47"/>
        <end position="359"/>
    </location>
</feature>
<protein>
    <recommendedName>
        <fullName evidence="11">Sulfotransferase</fullName>
        <ecNumber evidence="11">2.8.2.-</ecNumber>
    </recommendedName>
</protein>
<evidence type="ECO:0000256" key="6">
    <source>
        <dbReference type="ARBA" id="ARBA00022989"/>
    </source>
</evidence>
<keyword evidence="14" id="KW-1185">Reference proteome</keyword>
<reference evidence="13" key="1">
    <citation type="thesis" date="2020" institute="ProQuest LLC" country="789 East Eisenhower Parkway, Ann Arbor, MI, USA">
        <title>Comparative Genomics and Chromosome Evolution.</title>
        <authorList>
            <person name="Mudd A.B."/>
        </authorList>
    </citation>
    <scope>NUCLEOTIDE SEQUENCE</scope>
    <source>
        <strain evidence="13">HN-11 Male</strain>
        <tissue evidence="13">Kidney and liver</tissue>
    </source>
</reference>
<dbReference type="FunFam" id="3.40.50.300:FF:000703">
    <property type="entry name" value="Sulfotransferase"/>
    <property type="match status" value="1"/>
</dbReference>
<keyword evidence="5" id="KW-0735">Signal-anchor</keyword>
<keyword evidence="8" id="KW-0472">Membrane</keyword>
<dbReference type="InterPro" id="IPR051135">
    <property type="entry name" value="Gal/GlcNAc/GalNAc_ST"/>
</dbReference>